<dbReference type="Proteomes" id="UP000266673">
    <property type="component" value="Unassembled WGS sequence"/>
</dbReference>
<evidence type="ECO:0000313" key="1">
    <source>
        <dbReference type="EMBL" id="RIB13519.1"/>
    </source>
</evidence>
<name>A0A397UXR4_9GLOM</name>
<keyword evidence="2" id="KW-1185">Reference proteome</keyword>
<sequence length="137" mass="16114">MNCEENLQTMEDDNLEYYYGSDYKTMHINWEQESQSESSRVSTRLSKTAELSPSIQTVLGNKEKVSKPKRPYKRKQPSFTWDYFEKDIDRMGEEVQICKILDESGQRYNQKYKNVGSSTGNLIGILEMNIESFRKMI</sequence>
<dbReference type="AlphaFoldDB" id="A0A397UXR4"/>
<reference evidence="1 2" key="1">
    <citation type="submission" date="2018-06" db="EMBL/GenBank/DDBJ databases">
        <title>Comparative genomics reveals the genomic features of Rhizophagus irregularis, R. cerebriforme, R. diaphanum and Gigaspora rosea, and their symbiotic lifestyle signature.</title>
        <authorList>
            <person name="Morin E."/>
            <person name="San Clemente H."/>
            <person name="Chen E.C.H."/>
            <person name="De La Providencia I."/>
            <person name="Hainaut M."/>
            <person name="Kuo A."/>
            <person name="Kohler A."/>
            <person name="Murat C."/>
            <person name="Tang N."/>
            <person name="Roy S."/>
            <person name="Loubradou J."/>
            <person name="Henrissat B."/>
            <person name="Grigoriev I.V."/>
            <person name="Corradi N."/>
            <person name="Roux C."/>
            <person name="Martin F.M."/>
        </authorList>
    </citation>
    <scope>NUCLEOTIDE SEQUENCE [LARGE SCALE GENOMIC DNA]</scope>
    <source>
        <strain evidence="1 2">DAOM 194757</strain>
    </source>
</reference>
<accession>A0A397UXR4</accession>
<comment type="caution">
    <text evidence="1">The sequence shown here is derived from an EMBL/GenBank/DDBJ whole genome shotgun (WGS) entry which is preliminary data.</text>
</comment>
<proteinExistence type="predicted"/>
<dbReference type="OrthoDB" id="2432905at2759"/>
<protein>
    <submittedName>
        <fullName evidence="1">Uncharacterized protein</fullName>
    </submittedName>
</protein>
<organism evidence="1 2">
    <name type="scientific">Gigaspora rosea</name>
    <dbReference type="NCBI Taxonomy" id="44941"/>
    <lineage>
        <taxon>Eukaryota</taxon>
        <taxon>Fungi</taxon>
        <taxon>Fungi incertae sedis</taxon>
        <taxon>Mucoromycota</taxon>
        <taxon>Glomeromycotina</taxon>
        <taxon>Glomeromycetes</taxon>
        <taxon>Diversisporales</taxon>
        <taxon>Gigasporaceae</taxon>
        <taxon>Gigaspora</taxon>
    </lineage>
</organism>
<dbReference type="STRING" id="44941.A0A397UXR4"/>
<evidence type="ECO:0000313" key="2">
    <source>
        <dbReference type="Proteomes" id="UP000266673"/>
    </source>
</evidence>
<dbReference type="EMBL" id="QKWP01000916">
    <property type="protein sequence ID" value="RIB13519.1"/>
    <property type="molecule type" value="Genomic_DNA"/>
</dbReference>
<gene>
    <name evidence="1" type="ORF">C2G38_2040911</name>
</gene>